<dbReference type="PANTHER" id="PTHR32322">
    <property type="entry name" value="INNER MEMBRANE TRANSPORTER"/>
    <property type="match status" value="1"/>
</dbReference>
<comment type="caution">
    <text evidence="7">The sequence shown here is derived from an EMBL/GenBank/DDBJ whole genome shotgun (WGS) entry which is preliminary data.</text>
</comment>
<feature type="domain" description="EamA" evidence="6">
    <location>
        <begin position="6"/>
        <end position="133"/>
    </location>
</feature>
<dbReference type="InterPro" id="IPR037185">
    <property type="entry name" value="EmrE-like"/>
</dbReference>
<evidence type="ECO:0000256" key="4">
    <source>
        <dbReference type="ARBA" id="ARBA00023136"/>
    </source>
</evidence>
<sequence>MPRSRILLFTLLAMLAFAGNSLLCRLALRDTALDAASFTLLRLLAGALVLAVLVRLRQRQPFAGDWPGALALFAYAGGFSYAYRDLGAATGALLLFGGVQAGMFLAAWRQGERPGGRQSVGLGLALAGVVYLLLPGARSPEPFAALLMIAAGLAWAFYSLPSRRRGDPLAATAGNFLRAVPFALALCLVQANRLEADVHGVVYAVLSGGLASGLGYALWYAALGGLGGLQAASVQLSVPLLTALGGALLLAELPSLQWVLSGLLVLGGIALVLSGRSRRAG</sequence>
<keyword evidence="4 5" id="KW-0472">Membrane</keyword>
<dbReference type="Pfam" id="PF00892">
    <property type="entry name" value="EamA"/>
    <property type="match status" value="2"/>
</dbReference>
<protein>
    <submittedName>
        <fullName evidence="7">DMT family transporter</fullName>
    </submittedName>
</protein>
<dbReference type="AlphaFoldDB" id="A0A553GZ82"/>
<dbReference type="SUPFAM" id="SSF103481">
    <property type="entry name" value="Multidrug resistance efflux transporter EmrE"/>
    <property type="match status" value="2"/>
</dbReference>
<dbReference type="PANTHER" id="PTHR32322:SF9">
    <property type="entry name" value="AMINO-ACID METABOLITE EFFLUX PUMP-RELATED"/>
    <property type="match status" value="1"/>
</dbReference>
<keyword evidence="8" id="KW-1185">Reference proteome</keyword>
<feature type="transmembrane region" description="Helical" evidence="5">
    <location>
        <begin position="66"/>
        <end position="83"/>
    </location>
</feature>
<gene>
    <name evidence="7" type="ORF">FM069_09655</name>
</gene>
<dbReference type="InterPro" id="IPR000620">
    <property type="entry name" value="EamA_dom"/>
</dbReference>
<evidence type="ECO:0000259" key="6">
    <source>
        <dbReference type="Pfam" id="PF00892"/>
    </source>
</evidence>
<evidence type="ECO:0000256" key="3">
    <source>
        <dbReference type="ARBA" id="ARBA00022989"/>
    </source>
</evidence>
<name>A0A553GZ82_9PSED</name>
<reference evidence="7 8" key="1">
    <citation type="submission" date="2019-07" db="EMBL/GenBank/DDBJ databases">
        <title>Pseudomonas mangiferae sp. nov., isolated from bark of mango tree in Thailand.</title>
        <authorList>
            <person name="Srisuk N."/>
            <person name="Anurat P."/>
        </authorList>
    </citation>
    <scope>NUCLEOTIDE SEQUENCE [LARGE SCALE GENOMIC DNA]</scope>
    <source>
        <strain evidence="7 8">DMKU_BBB3-04</strain>
    </source>
</reference>
<feature type="transmembrane region" description="Helical" evidence="5">
    <location>
        <begin position="198"/>
        <end position="219"/>
    </location>
</feature>
<feature type="transmembrane region" description="Helical" evidence="5">
    <location>
        <begin position="120"/>
        <end position="137"/>
    </location>
</feature>
<feature type="transmembrane region" description="Helical" evidence="5">
    <location>
        <begin position="256"/>
        <end position="275"/>
    </location>
</feature>
<accession>A0A553GZ82</accession>
<evidence type="ECO:0000256" key="1">
    <source>
        <dbReference type="ARBA" id="ARBA00004141"/>
    </source>
</evidence>
<feature type="transmembrane region" description="Helical" evidence="5">
    <location>
        <begin position="35"/>
        <end position="54"/>
    </location>
</feature>
<comment type="subcellular location">
    <subcellularLocation>
        <location evidence="1">Membrane</location>
        <topology evidence="1">Multi-pass membrane protein</topology>
    </subcellularLocation>
</comment>
<feature type="transmembrane region" description="Helical" evidence="5">
    <location>
        <begin position="143"/>
        <end position="160"/>
    </location>
</feature>
<keyword evidence="2 5" id="KW-0812">Transmembrane</keyword>
<keyword evidence="3 5" id="KW-1133">Transmembrane helix</keyword>
<dbReference type="EMBL" id="VJOY01000006">
    <property type="protein sequence ID" value="TRX74794.1"/>
    <property type="molecule type" value="Genomic_DNA"/>
</dbReference>
<evidence type="ECO:0000256" key="2">
    <source>
        <dbReference type="ARBA" id="ARBA00022692"/>
    </source>
</evidence>
<dbReference type="OrthoDB" id="321830at2"/>
<feature type="transmembrane region" description="Helical" evidence="5">
    <location>
        <begin position="89"/>
        <end position="108"/>
    </location>
</feature>
<dbReference type="GO" id="GO:0016020">
    <property type="term" value="C:membrane"/>
    <property type="evidence" value="ECO:0007669"/>
    <property type="project" value="UniProtKB-SubCell"/>
</dbReference>
<feature type="domain" description="EamA" evidence="6">
    <location>
        <begin position="143"/>
        <end position="273"/>
    </location>
</feature>
<evidence type="ECO:0000313" key="7">
    <source>
        <dbReference type="EMBL" id="TRX74794.1"/>
    </source>
</evidence>
<dbReference type="RefSeq" id="WP_143488096.1">
    <property type="nucleotide sequence ID" value="NZ_VJOY01000006.1"/>
</dbReference>
<evidence type="ECO:0000256" key="5">
    <source>
        <dbReference type="SAM" id="Phobius"/>
    </source>
</evidence>
<organism evidence="7 8">
    <name type="scientific">Pseudomonas mangiferae</name>
    <dbReference type="NCBI Taxonomy" id="2593654"/>
    <lineage>
        <taxon>Bacteria</taxon>
        <taxon>Pseudomonadati</taxon>
        <taxon>Pseudomonadota</taxon>
        <taxon>Gammaproteobacteria</taxon>
        <taxon>Pseudomonadales</taxon>
        <taxon>Pseudomonadaceae</taxon>
        <taxon>Pseudomonas</taxon>
    </lineage>
</organism>
<evidence type="ECO:0000313" key="8">
    <source>
        <dbReference type="Proteomes" id="UP000315235"/>
    </source>
</evidence>
<dbReference type="Proteomes" id="UP000315235">
    <property type="component" value="Unassembled WGS sequence"/>
</dbReference>
<dbReference type="InterPro" id="IPR050638">
    <property type="entry name" value="AA-Vitamin_Transporters"/>
</dbReference>
<proteinExistence type="predicted"/>